<evidence type="ECO:0000256" key="5">
    <source>
        <dbReference type="ARBA" id="ARBA00022747"/>
    </source>
</evidence>
<organism evidence="8 9">
    <name type="scientific">Enterobacter kobei</name>
    <dbReference type="NCBI Taxonomy" id="208224"/>
    <lineage>
        <taxon>Bacteria</taxon>
        <taxon>Pseudomonadati</taxon>
        <taxon>Pseudomonadota</taxon>
        <taxon>Gammaproteobacteria</taxon>
        <taxon>Enterobacterales</taxon>
        <taxon>Enterobacteriaceae</taxon>
        <taxon>Enterobacter</taxon>
        <taxon>Enterobacter cloacae complex</taxon>
    </lineage>
</organism>
<dbReference type="RefSeq" id="WP_146749168.1">
    <property type="nucleotide sequence ID" value="NZ_QMCK01000145.1"/>
</dbReference>
<dbReference type="InterPro" id="IPR029063">
    <property type="entry name" value="SAM-dependent_MTases_sf"/>
</dbReference>
<dbReference type="EMBL" id="QMCK01000145">
    <property type="protein sequence ID" value="RAY18536.1"/>
    <property type="molecule type" value="Genomic_DNA"/>
</dbReference>
<dbReference type="InterPro" id="IPR050390">
    <property type="entry name" value="C5-Methyltransferase"/>
</dbReference>
<evidence type="ECO:0000313" key="9">
    <source>
        <dbReference type="Proteomes" id="UP000250603"/>
    </source>
</evidence>
<dbReference type="GO" id="GO:0008168">
    <property type="term" value="F:methyltransferase activity"/>
    <property type="evidence" value="ECO:0007669"/>
    <property type="project" value="UniProtKB-KW"/>
</dbReference>
<name>A0ABX9EYA0_9ENTR</name>
<keyword evidence="2 7" id="KW-0489">Methyltransferase</keyword>
<reference evidence="8 9" key="1">
    <citation type="submission" date="2018-06" db="EMBL/GenBank/DDBJ databases">
        <title>ACT-28, a chromosomally-encoded AmpC with carbapenemase activity from Enterobacter kobei.</title>
        <authorList>
            <person name="Jousset A.B."/>
            <person name="Oueslati S."/>
            <person name="Bernabeu S."/>
            <person name="Takissian J."/>
            <person name="Creton E."/>
            <person name="Vogel A."/>
            <person name="Cotellon G."/>
            <person name="Bonnin R.A."/>
            <person name="Dortet L."/>
            <person name="Naas T."/>
        </authorList>
    </citation>
    <scope>NUCLEOTIDE SEQUENCE [LARGE SCALE GENOMIC DNA]</scope>
    <source>
        <strain evidence="8 9">149H6</strain>
    </source>
</reference>
<accession>A0ABX9EYA0</accession>
<evidence type="ECO:0000256" key="4">
    <source>
        <dbReference type="ARBA" id="ARBA00022691"/>
    </source>
</evidence>
<evidence type="ECO:0000256" key="7">
    <source>
        <dbReference type="PROSITE-ProRule" id="PRU01016"/>
    </source>
</evidence>
<keyword evidence="4 7" id="KW-0949">S-adenosyl-L-methionine</keyword>
<evidence type="ECO:0000256" key="6">
    <source>
        <dbReference type="ARBA" id="ARBA00047422"/>
    </source>
</evidence>
<dbReference type="PANTHER" id="PTHR10629">
    <property type="entry name" value="CYTOSINE-SPECIFIC METHYLTRANSFERASE"/>
    <property type="match status" value="1"/>
</dbReference>
<protein>
    <recommendedName>
        <fullName evidence="1">DNA (cytosine-5-)-methyltransferase</fullName>
        <ecNumber evidence="1">2.1.1.37</ecNumber>
    </recommendedName>
</protein>
<comment type="catalytic activity">
    <reaction evidence="6">
        <text>a 2'-deoxycytidine in DNA + S-adenosyl-L-methionine = a 5-methyl-2'-deoxycytidine in DNA + S-adenosyl-L-homocysteine + H(+)</text>
        <dbReference type="Rhea" id="RHEA:13681"/>
        <dbReference type="Rhea" id="RHEA-COMP:11369"/>
        <dbReference type="Rhea" id="RHEA-COMP:11370"/>
        <dbReference type="ChEBI" id="CHEBI:15378"/>
        <dbReference type="ChEBI" id="CHEBI:57856"/>
        <dbReference type="ChEBI" id="CHEBI:59789"/>
        <dbReference type="ChEBI" id="CHEBI:85452"/>
        <dbReference type="ChEBI" id="CHEBI:85454"/>
        <dbReference type="EC" id="2.1.1.37"/>
    </reaction>
</comment>
<sequence length="181" mass="20167">MSEQVTSTSKYSIVDLFAGAGGLSYGFLQTGRFSVKAAFELNASARQTYQHNHGNNVVMYSDVEYALSDTIKAELGQVDVVIGGPPCQGFSSANRQKNHAISQNNSLVKKFVQAVLNLHPKAFVMENVSLLQSKVHRFYVDENDQHIIKKYNIETETAEISLLDKPFLFDGAIDVVRYKEK</sequence>
<dbReference type="GO" id="GO:0032259">
    <property type="term" value="P:methylation"/>
    <property type="evidence" value="ECO:0007669"/>
    <property type="project" value="UniProtKB-KW"/>
</dbReference>
<dbReference type="PRINTS" id="PR00105">
    <property type="entry name" value="C5METTRFRASE"/>
</dbReference>
<dbReference type="InterPro" id="IPR001525">
    <property type="entry name" value="C5_MeTfrase"/>
</dbReference>
<keyword evidence="5" id="KW-0680">Restriction system</keyword>
<feature type="active site" evidence="7">
    <location>
        <position position="87"/>
    </location>
</feature>
<evidence type="ECO:0000256" key="2">
    <source>
        <dbReference type="ARBA" id="ARBA00022603"/>
    </source>
</evidence>
<comment type="caution">
    <text evidence="8">The sequence shown here is derived from an EMBL/GenBank/DDBJ whole genome shotgun (WGS) entry which is preliminary data.</text>
</comment>
<evidence type="ECO:0000256" key="1">
    <source>
        <dbReference type="ARBA" id="ARBA00011975"/>
    </source>
</evidence>
<comment type="similarity">
    <text evidence="7">Belongs to the class I-like SAM-binding methyltransferase superfamily. C5-methyltransferase family.</text>
</comment>
<dbReference type="Pfam" id="PF00145">
    <property type="entry name" value="DNA_methylase"/>
    <property type="match status" value="1"/>
</dbReference>
<proteinExistence type="inferred from homology"/>
<dbReference type="Proteomes" id="UP000250603">
    <property type="component" value="Unassembled WGS sequence"/>
</dbReference>
<keyword evidence="3 7" id="KW-0808">Transferase</keyword>
<dbReference type="EC" id="2.1.1.37" evidence="1"/>
<gene>
    <name evidence="8" type="ORF">DP181_24585</name>
</gene>
<dbReference type="SUPFAM" id="SSF53335">
    <property type="entry name" value="S-adenosyl-L-methionine-dependent methyltransferases"/>
    <property type="match status" value="1"/>
</dbReference>
<dbReference type="InterPro" id="IPR018117">
    <property type="entry name" value="C5_DNA_meth_AS"/>
</dbReference>
<evidence type="ECO:0000256" key="3">
    <source>
        <dbReference type="ARBA" id="ARBA00022679"/>
    </source>
</evidence>
<dbReference type="PROSITE" id="PS51679">
    <property type="entry name" value="SAM_MT_C5"/>
    <property type="match status" value="1"/>
</dbReference>
<keyword evidence="9" id="KW-1185">Reference proteome</keyword>
<evidence type="ECO:0000313" key="8">
    <source>
        <dbReference type="EMBL" id="RAY18536.1"/>
    </source>
</evidence>
<dbReference type="PANTHER" id="PTHR10629:SF52">
    <property type="entry name" value="DNA (CYTOSINE-5)-METHYLTRANSFERASE 1"/>
    <property type="match status" value="1"/>
</dbReference>
<dbReference type="PROSITE" id="PS00094">
    <property type="entry name" value="C5_MTASE_1"/>
    <property type="match status" value="1"/>
</dbReference>
<feature type="non-terminal residue" evidence="8">
    <location>
        <position position="181"/>
    </location>
</feature>
<dbReference type="Gene3D" id="3.40.50.150">
    <property type="entry name" value="Vaccinia Virus protein VP39"/>
    <property type="match status" value="1"/>
</dbReference>